<keyword evidence="1" id="KW-0472">Membrane</keyword>
<feature type="transmembrane region" description="Helical" evidence="1">
    <location>
        <begin position="84"/>
        <end position="106"/>
    </location>
</feature>
<evidence type="ECO:0000313" key="3">
    <source>
        <dbReference type="Proteomes" id="UP000322887"/>
    </source>
</evidence>
<keyword evidence="1" id="KW-1133">Transmembrane helix</keyword>
<proteinExistence type="predicted"/>
<dbReference type="InterPro" id="IPR008523">
    <property type="entry name" value="DUF805"/>
</dbReference>
<feature type="transmembrane region" description="Helical" evidence="1">
    <location>
        <begin position="118"/>
        <end position="140"/>
    </location>
</feature>
<dbReference type="PANTHER" id="PTHR34980">
    <property type="entry name" value="INNER MEMBRANE PROTEIN-RELATED-RELATED"/>
    <property type="match status" value="1"/>
</dbReference>
<accession>A0ABX5YRG6</accession>
<dbReference type="Proteomes" id="UP000322887">
    <property type="component" value="Chromosome"/>
</dbReference>
<evidence type="ECO:0000313" key="2">
    <source>
        <dbReference type="EMBL" id="QEG18344.1"/>
    </source>
</evidence>
<name>A0ABX5YRG6_9PLAN</name>
<protein>
    <submittedName>
        <fullName evidence="2">Inner membrane protein YhaH</fullName>
    </submittedName>
</protein>
<feature type="transmembrane region" description="Helical" evidence="1">
    <location>
        <begin position="51"/>
        <end position="72"/>
    </location>
</feature>
<gene>
    <name evidence="2" type="primary">yhaH_2</name>
    <name evidence="2" type="ORF">GmarT_42300</name>
</gene>
<dbReference type="PANTHER" id="PTHR34980:SF2">
    <property type="entry name" value="INNER MEMBRANE PROTEIN YHAH-RELATED"/>
    <property type="match status" value="1"/>
</dbReference>
<organism evidence="2 3">
    <name type="scientific">Gimesia maris</name>
    <dbReference type="NCBI Taxonomy" id="122"/>
    <lineage>
        <taxon>Bacteria</taxon>
        <taxon>Pseudomonadati</taxon>
        <taxon>Planctomycetota</taxon>
        <taxon>Planctomycetia</taxon>
        <taxon>Planctomycetales</taxon>
        <taxon>Planctomycetaceae</taxon>
        <taxon>Gimesia</taxon>
    </lineage>
</organism>
<reference evidence="2 3" key="1">
    <citation type="submission" date="2019-08" db="EMBL/GenBank/DDBJ databases">
        <title>Deep-cultivation of Planctomycetes and their phenomic and genomic characterization uncovers novel biology.</title>
        <authorList>
            <person name="Wiegand S."/>
            <person name="Jogler M."/>
            <person name="Boedeker C."/>
            <person name="Pinto D."/>
            <person name="Vollmers J."/>
            <person name="Rivas-Marin E."/>
            <person name="Kohn T."/>
            <person name="Peeters S.H."/>
            <person name="Heuer A."/>
            <person name="Rast P."/>
            <person name="Oberbeckmann S."/>
            <person name="Bunk B."/>
            <person name="Jeske O."/>
            <person name="Meyerdierks A."/>
            <person name="Storesund J.E."/>
            <person name="Kallscheuer N."/>
            <person name="Luecker S."/>
            <person name="Lage O.M."/>
            <person name="Pohl T."/>
            <person name="Merkel B.J."/>
            <person name="Hornburger P."/>
            <person name="Mueller R.-W."/>
            <person name="Bruemmer F."/>
            <person name="Labrenz M."/>
            <person name="Spormann A.M."/>
            <person name="Op den Camp H."/>
            <person name="Overmann J."/>
            <person name="Amann R."/>
            <person name="Jetten M.S.M."/>
            <person name="Mascher T."/>
            <person name="Medema M.H."/>
            <person name="Devos D.P."/>
            <person name="Kaster A.-K."/>
            <person name="Ovreas L."/>
            <person name="Rohde M."/>
            <person name="Galperin M.Y."/>
            <person name="Jogler C."/>
        </authorList>
    </citation>
    <scope>NUCLEOTIDE SEQUENCE [LARGE SCALE GENOMIC DNA]</scope>
    <source>
        <strain evidence="2 3">DSM 8797</strain>
    </source>
</reference>
<sequence length="161" mass="17882">MPQLLQQLALPCDTSLLNFATVDCIGFRMNWYLKALKNFATLDGRARRLEYWMFTLFDMIFTVLSFVIGAVLGRVLNLDEAMGGIGLGLALCLLYMLVVLMPKLSVTVRRLHDTDRSALWLLVFLIPGIGPLVMFIMMILEGTAGPNQYGPDPKATAEPAV</sequence>
<keyword evidence="3" id="KW-1185">Reference proteome</keyword>
<evidence type="ECO:0000256" key="1">
    <source>
        <dbReference type="SAM" id="Phobius"/>
    </source>
</evidence>
<dbReference type="EMBL" id="CP042910">
    <property type="protein sequence ID" value="QEG18344.1"/>
    <property type="molecule type" value="Genomic_DNA"/>
</dbReference>
<dbReference type="Pfam" id="PF05656">
    <property type="entry name" value="DUF805"/>
    <property type="match status" value="1"/>
</dbReference>
<keyword evidence="1" id="KW-0812">Transmembrane</keyword>